<gene>
    <name evidence="1" type="ORF">BJ971_002507</name>
</gene>
<dbReference type="InterPro" id="IPR029058">
    <property type="entry name" value="AB_hydrolase_fold"/>
</dbReference>
<dbReference type="EMBL" id="JACHNH010000001">
    <property type="protein sequence ID" value="MBB4761951.1"/>
    <property type="molecule type" value="Genomic_DNA"/>
</dbReference>
<sequence length="202" mass="22349">MTETYWPHPSLSDRVAGDPDRVAFLIPGYEYSAGRPLLHFARAVLMRHGWTTQEVWWPERPPQREGDDLDPWFDQLRAFVHAHLTRIIDAEKAPRILLVGKSMGTLAAGLAADRELPAIWQTPLLRDAGTVDALRRGTAPYLLVGGAADPVWDAGLARSLGRPFYEAPDADHGMETDDDPANSAEILRRATVAMDEFVAAVT</sequence>
<dbReference type="AlphaFoldDB" id="A0A7W7HWG1"/>
<proteinExistence type="predicted"/>
<evidence type="ECO:0000313" key="1">
    <source>
        <dbReference type="EMBL" id="MBB4761951.1"/>
    </source>
</evidence>
<name>A0A7W7HWG1_9ACTN</name>
<keyword evidence="2" id="KW-1185">Reference proteome</keyword>
<dbReference type="SUPFAM" id="SSF53474">
    <property type="entry name" value="alpha/beta-Hydrolases"/>
    <property type="match status" value="1"/>
</dbReference>
<evidence type="ECO:0000313" key="2">
    <source>
        <dbReference type="Proteomes" id="UP000578112"/>
    </source>
</evidence>
<dbReference type="RefSeq" id="WP_184992701.1">
    <property type="nucleotide sequence ID" value="NZ_BOMK01000002.1"/>
</dbReference>
<organism evidence="1 2">
    <name type="scientific">Actinoplanes digitatis</name>
    <dbReference type="NCBI Taxonomy" id="1868"/>
    <lineage>
        <taxon>Bacteria</taxon>
        <taxon>Bacillati</taxon>
        <taxon>Actinomycetota</taxon>
        <taxon>Actinomycetes</taxon>
        <taxon>Micromonosporales</taxon>
        <taxon>Micromonosporaceae</taxon>
        <taxon>Actinoplanes</taxon>
    </lineage>
</organism>
<dbReference type="Proteomes" id="UP000578112">
    <property type="component" value="Unassembled WGS sequence"/>
</dbReference>
<dbReference type="Gene3D" id="3.40.50.1820">
    <property type="entry name" value="alpha/beta hydrolase"/>
    <property type="match status" value="1"/>
</dbReference>
<accession>A0A7W7HWG1</accession>
<protein>
    <submittedName>
        <fullName evidence="1">AcrR family transcriptional regulator</fullName>
    </submittedName>
</protein>
<reference evidence="1 2" key="1">
    <citation type="submission" date="2020-08" db="EMBL/GenBank/DDBJ databases">
        <title>Sequencing the genomes of 1000 actinobacteria strains.</title>
        <authorList>
            <person name="Klenk H.-P."/>
        </authorList>
    </citation>
    <scope>NUCLEOTIDE SEQUENCE [LARGE SCALE GENOMIC DNA]</scope>
    <source>
        <strain evidence="1 2">DSM 43149</strain>
    </source>
</reference>
<comment type="caution">
    <text evidence="1">The sequence shown here is derived from an EMBL/GenBank/DDBJ whole genome shotgun (WGS) entry which is preliminary data.</text>
</comment>